<protein>
    <submittedName>
        <fullName evidence="3">Uncharacterized protein</fullName>
    </submittedName>
</protein>
<reference evidence="3" key="1">
    <citation type="journal article" date="2023" name="Mol. Phylogenet. Evol.">
        <title>Genome-scale phylogeny and comparative genomics of the fungal order Sordariales.</title>
        <authorList>
            <person name="Hensen N."/>
            <person name="Bonometti L."/>
            <person name="Westerberg I."/>
            <person name="Brannstrom I.O."/>
            <person name="Guillou S."/>
            <person name="Cros-Aarteil S."/>
            <person name="Calhoun S."/>
            <person name="Haridas S."/>
            <person name="Kuo A."/>
            <person name="Mondo S."/>
            <person name="Pangilinan J."/>
            <person name="Riley R."/>
            <person name="LaButti K."/>
            <person name="Andreopoulos B."/>
            <person name="Lipzen A."/>
            <person name="Chen C."/>
            <person name="Yan M."/>
            <person name="Daum C."/>
            <person name="Ng V."/>
            <person name="Clum A."/>
            <person name="Steindorff A."/>
            <person name="Ohm R.A."/>
            <person name="Martin F."/>
            <person name="Silar P."/>
            <person name="Natvig D.O."/>
            <person name="Lalanne C."/>
            <person name="Gautier V."/>
            <person name="Ament-Velasquez S.L."/>
            <person name="Kruys A."/>
            <person name="Hutchinson M.I."/>
            <person name="Powell A.J."/>
            <person name="Barry K."/>
            <person name="Miller A.N."/>
            <person name="Grigoriev I.V."/>
            <person name="Debuchy R."/>
            <person name="Gladieux P."/>
            <person name="Hiltunen Thoren M."/>
            <person name="Johannesson H."/>
        </authorList>
    </citation>
    <scope>NUCLEOTIDE SEQUENCE</scope>
    <source>
        <strain evidence="3">PSN243</strain>
    </source>
</reference>
<keyword evidence="4" id="KW-1185">Reference proteome</keyword>
<accession>A0AAV9GES9</accession>
<comment type="caution">
    <text evidence="3">The sequence shown here is derived from an EMBL/GenBank/DDBJ whole genome shotgun (WGS) entry which is preliminary data.</text>
</comment>
<dbReference type="EMBL" id="MU865953">
    <property type="protein sequence ID" value="KAK4446996.1"/>
    <property type="molecule type" value="Genomic_DNA"/>
</dbReference>
<feature type="region of interest" description="Disordered" evidence="1">
    <location>
        <begin position="142"/>
        <end position="165"/>
    </location>
</feature>
<reference evidence="3" key="2">
    <citation type="submission" date="2023-05" db="EMBL/GenBank/DDBJ databases">
        <authorList>
            <consortium name="Lawrence Berkeley National Laboratory"/>
            <person name="Steindorff A."/>
            <person name="Hensen N."/>
            <person name="Bonometti L."/>
            <person name="Westerberg I."/>
            <person name="Brannstrom I.O."/>
            <person name="Guillou S."/>
            <person name="Cros-Aarteil S."/>
            <person name="Calhoun S."/>
            <person name="Haridas S."/>
            <person name="Kuo A."/>
            <person name="Mondo S."/>
            <person name="Pangilinan J."/>
            <person name="Riley R."/>
            <person name="Labutti K."/>
            <person name="Andreopoulos B."/>
            <person name="Lipzen A."/>
            <person name="Chen C."/>
            <person name="Yanf M."/>
            <person name="Daum C."/>
            <person name="Ng V."/>
            <person name="Clum A."/>
            <person name="Ohm R."/>
            <person name="Martin F."/>
            <person name="Silar P."/>
            <person name="Natvig D."/>
            <person name="Lalanne C."/>
            <person name="Gautier V."/>
            <person name="Ament-Velasquez S.L."/>
            <person name="Kruys A."/>
            <person name="Hutchinson M.I."/>
            <person name="Powell A.J."/>
            <person name="Barry K."/>
            <person name="Miller A.N."/>
            <person name="Grigoriev I.V."/>
            <person name="Debuchy R."/>
            <person name="Gladieux P."/>
            <person name="Thoren M.H."/>
            <person name="Johannesson H."/>
        </authorList>
    </citation>
    <scope>NUCLEOTIDE SEQUENCE</scope>
    <source>
        <strain evidence="3">PSN243</strain>
    </source>
</reference>
<proteinExistence type="predicted"/>
<evidence type="ECO:0000256" key="2">
    <source>
        <dbReference type="SAM" id="SignalP"/>
    </source>
</evidence>
<feature type="region of interest" description="Disordered" evidence="1">
    <location>
        <begin position="51"/>
        <end position="70"/>
    </location>
</feature>
<feature type="chain" id="PRO_5043754136" evidence="2">
    <location>
        <begin position="21"/>
        <end position="165"/>
    </location>
</feature>
<evidence type="ECO:0000313" key="3">
    <source>
        <dbReference type="EMBL" id="KAK4446996.1"/>
    </source>
</evidence>
<sequence length="165" mass="16766">MHRIPTVAAFITALVAIASSEELKASDVPQACTVICGPIVKLTNTCDIDPNGSRRRTLRRDSDSDSGDADEADEAFEAQCICKNTSFNVGRAALCAACLTQNGGETEDMSKIMSQCAFTSTSYVPAATSAVAGVTVVATKPAVPNNAGSSATKTPGSAGTSVGAS</sequence>
<keyword evidence="2" id="KW-0732">Signal</keyword>
<name>A0AAV9GES9_9PEZI</name>
<feature type="compositionally biased region" description="Polar residues" evidence="1">
    <location>
        <begin position="146"/>
        <end position="165"/>
    </location>
</feature>
<evidence type="ECO:0000313" key="4">
    <source>
        <dbReference type="Proteomes" id="UP001321760"/>
    </source>
</evidence>
<feature type="signal peptide" evidence="2">
    <location>
        <begin position="1"/>
        <end position="20"/>
    </location>
</feature>
<organism evidence="3 4">
    <name type="scientific">Podospora aff. communis PSN243</name>
    <dbReference type="NCBI Taxonomy" id="3040156"/>
    <lineage>
        <taxon>Eukaryota</taxon>
        <taxon>Fungi</taxon>
        <taxon>Dikarya</taxon>
        <taxon>Ascomycota</taxon>
        <taxon>Pezizomycotina</taxon>
        <taxon>Sordariomycetes</taxon>
        <taxon>Sordariomycetidae</taxon>
        <taxon>Sordariales</taxon>
        <taxon>Podosporaceae</taxon>
        <taxon>Podospora</taxon>
    </lineage>
</organism>
<dbReference type="AlphaFoldDB" id="A0AAV9GES9"/>
<gene>
    <name evidence="3" type="ORF">QBC34DRAFT_382799</name>
</gene>
<evidence type="ECO:0000256" key="1">
    <source>
        <dbReference type="SAM" id="MobiDB-lite"/>
    </source>
</evidence>
<dbReference type="Proteomes" id="UP001321760">
    <property type="component" value="Unassembled WGS sequence"/>
</dbReference>